<feature type="domain" description="VIT" evidence="2">
    <location>
        <begin position="6"/>
        <end position="138"/>
    </location>
</feature>
<dbReference type="InterPro" id="IPR036465">
    <property type="entry name" value="vWFA_dom_sf"/>
</dbReference>
<evidence type="ECO:0008006" key="5">
    <source>
        <dbReference type="Google" id="ProtNLM"/>
    </source>
</evidence>
<dbReference type="PANTHER" id="PTHR45737:SF6">
    <property type="entry name" value="VON WILLEBRAND FACTOR A DOMAIN-CONTAINING PROTEIN 5A"/>
    <property type="match status" value="1"/>
</dbReference>
<dbReference type="InterPro" id="IPR002035">
    <property type="entry name" value="VWF_A"/>
</dbReference>
<dbReference type="PROSITE" id="PS51468">
    <property type="entry name" value="VIT"/>
    <property type="match status" value="1"/>
</dbReference>
<evidence type="ECO:0000313" key="4">
    <source>
        <dbReference type="Proteomes" id="UP000042958"/>
    </source>
</evidence>
<dbReference type="SMART" id="SM00327">
    <property type="entry name" value="VWA"/>
    <property type="match status" value="1"/>
</dbReference>
<proteinExistence type="predicted"/>
<keyword evidence="4" id="KW-1185">Reference proteome</keyword>
<protein>
    <recommendedName>
        <fullName evidence="5">von Willebrand domain containing protein</fullName>
    </recommendedName>
</protein>
<dbReference type="Pfam" id="PF08487">
    <property type="entry name" value="VIT"/>
    <property type="match status" value="1"/>
</dbReference>
<dbReference type="Gene3D" id="3.40.50.410">
    <property type="entry name" value="von Willebrand factor, type A domain"/>
    <property type="match status" value="1"/>
</dbReference>
<dbReference type="SUPFAM" id="SSF53300">
    <property type="entry name" value="vWA-like"/>
    <property type="match status" value="1"/>
</dbReference>
<dbReference type="SMART" id="SM00609">
    <property type="entry name" value="VIT"/>
    <property type="match status" value="1"/>
</dbReference>
<evidence type="ECO:0000259" key="2">
    <source>
        <dbReference type="PROSITE" id="PS51468"/>
    </source>
</evidence>
<sequence>MSHGCFYQVPGKRRTVNEYLPQVGLDVHATLLSTTSRALFIQTFVNPSSSEPIPEVLYTFPLYDGSSVVNFTCRVGADVIRGKVKPKKKADEIYQRAKAKGQTAAIFDQSCNAGDIFKTRVGNVPAGGTVVVEITVVEELKQDAQTNGPRYIVPTAIAPRYGERHDVSTGPKGTVVKTAITIDVIMEKGCTIRNVRSPSHPIELNLGRASYMPESTFEPCYASVKLQNNAVIKEDFVLTVNADNQDKPIAFLETYPTLPNQQALMVSLVPKFSLPPDPSEIIFVLDRSGSMQDKIVTLKSALEVFLKSLPLGVPFNIVSFGSHCSKLWPRSRVSDKASLSDALEFTKTVDADMGGTEILAALKAAVENHYKDKVPEVLLLTDGQVWNQSKIFTFVTGAVQQSSARLFTLGIGNFTSHSLVNGIARAGRGFSQSVLDFEELDKKVIRMLKGALMPRLNGCRLDLGLSVLDDGFVEIESVRGEQPSLEASTKQFSIFEEVHDDSVILEDLGQPLPKLSVPTIIHAPTVLPCLFPSIRSTVFVLFSNESSFLPGKVMLRANSRHGPLELEIPVQDVGSGETLHQLAAKKAMTELEESRGWIQDAKIKGGVSIKEKYESRMDELVQNECERLGVRFQIAGKHCSFVAIRETKPDSKPKAENAETHEGDVSAMSDKDIEGECDSDTAEQGVLMLLHDPRDSGDASASCAPASTFVPCASTTPYEACSEDEESDEDMGFGLFDDYIPPPIPQIKDSYKKRAFSIARLTVAGRSHRMSMLESDGEGSEASGGESKLQQLIQLQTFEGYWDWCDEVDRIIDIDQNALRAQLLHRYNALTGDETDILSNSDWKRILATSLVGLYLENRASESKDVWELLKEKADKWVKDATESMSQEYGTVARELFAELKSLF</sequence>
<gene>
    <name evidence="3" type="ORF">PMG11_01875</name>
</gene>
<dbReference type="OrthoDB" id="1729737at2759"/>
<name>A0A0F7TGH1_PENBI</name>
<evidence type="ECO:0000259" key="1">
    <source>
        <dbReference type="PROSITE" id="PS50234"/>
    </source>
</evidence>
<dbReference type="PANTHER" id="PTHR45737">
    <property type="entry name" value="VON WILLEBRAND FACTOR A DOMAIN-CONTAINING PROTEIN 5A"/>
    <property type="match status" value="1"/>
</dbReference>
<organism evidence="3 4">
    <name type="scientific">Penicillium brasilianum</name>
    <dbReference type="NCBI Taxonomy" id="104259"/>
    <lineage>
        <taxon>Eukaryota</taxon>
        <taxon>Fungi</taxon>
        <taxon>Dikarya</taxon>
        <taxon>Ascomycota</taxon>
        <taxon>Pezizomycotina</taxon>
        <taxon>Eurotiomycetes</taxon>
        <taxon>Eurotiomycetidae</taxon>
        <taxon>Eurotiales</taxon>
        <taxon>Aspergillaceae</taxon>
        <taxon>Penicillium</taxon>
    </lineage>
</organism>
<dbReference type="STRING" id="104259.A0A0F7TGH1"/>
<dbReference type="InterPro" id="IPR013694">
    <property type="entry name" value="VIT"/>
</dbReference>
<feature type="domain" description="VWFA" evidence="1">
    <location>
        <begin position="280"/>
        <end position="456"/>
    </location>
</feature>
<dbReference type="EMBL" id="CDHK01000002">
    <property type="protein sequence ID" value="CEJ55625.1"/>
    <property type="molecule type" value="Genomic_DNA"/>
</dbReference>
<dbReference type="PROSITE" id="PS50234">
    <property type="entry name" value="VWFA"/>
    <property type="match status" value="1"/>
</dbReference>
<dbReference type="AlphaFoldDB" id="A0A0F7TGH1"/>
<dbReference type="Proteomes" id="UP000042958">
    <property type="component" value="Unassembled WGS sequence"/>
</dbReference>
<accession>A0A0F7TGH1</accession>
<dbReference type="Pfam" id="PF13768">
    <property type="entry name" value="VWA_3"/>
    <property type="match status" value="1"/>
</dbReference>
<evidence type="ECO:0000313" key="3">
    <source>
        <dbReference type="EMBL" id="CEJ55625.1"/>
    </source>
</evidence>
<reference evidence="4" key="1">
    <citation type="journal article" date="2015" name="Genome Announc.">
        <title>Draft genome sequence of the fungus Penicillium brasilianum MG11.</title>
        <authorList>
            <person name="Horn F."/>
            <person name="Linde J."/>
            <person name="Mattern D.J."/>
            <person name="Walther G."/>
            <person name="Guthke R."/>
            <person name="Brakhage A.A."/>
            <person name="Valiante V."/>
        </authorList>
    </citation>
    <scope>NUCLEOTIDE SEQUENCE [LARGE SCALE GENOMIC DNA]</scope>
    <source>
        <strain evidence="4">MG11</strain>
    </source>
</reference>